<dbReference type="SUPFAM" id="SSF100920">
    <property type="entry name" value="Heat shock protein 70kD (HSP70), peptide-binding domain"/>
    <property type="match status" value="1"/>
</dbReference>
<proteinExistence type="evidence at transcript level"/>
<dbReference type="InterPro" id="IPR029048">
    <property type="entry name" value="HSP70_C_sf"/>
</dbReference>
<gene>
    <name evidence="9 13" type="primary">dnaK</name>
    <name evidence="13" type="ORF">NT2_06_00130</name>
</gene>
<dbReference type="NCBIfam" id="TIGR02350">
    <property type="entry name" value="prok_dnaK"/>
    <property type="match status" value="1"/>
</dbReference>
<evidence type="ECO:0000313" key="13">
    <source>
        <dbReference type="EMBL" id="GAD49574.1"/>
    </source>
</evidence>
<evidence type="ECO:0000256" key="2">
    <source>
        <dbReference type="ARBA" id="ARBA00007381"/>
    </source>
</evidence>
<dbReference type="eggNOG" id="COG0443">
    <property type="taxonomic scope" value="Bacteria"/>
</dbReference>
<dbReference type="PANTHER" id="PTHR19375">
    <property type="entry name" value="HEAT SHOCK PROTEIN 70KDA"/>
    <property type="match status" value="1"/>
</dbReference>
<dbReference type="Gene3D" id="1.20.1270.10">
    <property type="match status" value="1"/>
</dbReference>
<evidence type="ECO:0000256" key="8">
    <source>
        <dbReference type="ARBA" id="ARBA00023186"/>
    </source>
</evidence>
<feature type="coiled-coil region" evidence="11">
    <location>
        <begin position="247"/>
        <end position="274"/>
    </location>
</feature>
<feature type="region of interest" description="Disordered" evidence="12">
    <location>
        <begin position="604"/>
        <end position="638"/>
    </location>
</feature>
<dbReference type="Pfam" id="PF00012">
    <property type="entry name" value="HSP70"/>
    <property type="match status" value="1"/>
</dbReference>
<feature type="compositionally biased region" description="Low complexity" evidence="12">
    <location>
        <begin position="607"/>
        <end position="618"/>
    </location>
</feature>
<dbReference type="GO" id="GO:0140662">
    <property type="term" value="F:ATP-dependent protein folding chaperone"/>
    <property type="evidence" value="ECO:0007669"/>
    <property type="project" value="InterPro"/>
</dbReference>
<evidence type="ECO:0000256" key="5">
    <source>
        <dbReference type="ARBA" id="ARBA00022741"/>
    </source>
</evidence>
<sequence>MGKVIGIDLGTTNSCVAVMDGGKPKVVENSEGARTTPSIVAFTKDGERLIGQPAKRQAVTNPDNTVFAVKRLIGRRFDDPLTKKDMGLVPYTITQGKNGDAWVKAGGEDYSPSQISAFILQKMKETAESYLGESVTQAVITVPAYFNDAQRQATKDAGQIAGLEVLRIINEPTAAALAYGLDKNDGKTIAVYDLGGGTFDISILEIGDGVFEVKSTNGDTFLGGEDFDTVIVEYLADQFKKQENMDLRTDKLALQRLKEAAEKAKIELSSAQQTEINLPFITARMEGGATTPLHLVETITRSQLEKLVEGLIQRTLEPCKKALADAGLDKNAIDEVVLVGGMTRMPKVREVVEQFFGKKPHTGVNPDEVVAMGAAIQAGVLQGDVKDVLLLDVTPLSLGIETLGGVFTRMIDRNTTIPTKKSQVYSTAEDNQQAVTIRVFQGEREMAADNKILGQFDLVGIPSAPRGVPQIEVTFDIDANGIVNVSAKDKGTGKEQQIRIQASGGLSETDIDQMVQDAEKFAEEDKKRRESAEAKNNADSLVHATEKQLQDNGDKVDAGLKSEIEAALAETRTAIEGGNVDDINAKTQNLTQLAMKMGQAIYEKEQAAGGAPEGAGEAPQDDVVDAEFSEVDEDNNKG</sequence>
<dbReference type="InterPro" id="IPR012725">
    <property type="entry name" value="Chaperone_DnaK"/>
</dbReference>
<dbReference type="EMBL" id="BASZ01000006">
    <property type="protein sequence ID" value="GAD49574.1"/>
    <property type="molecule type" value="Genomic_DNA"/>
</dbReference>
<dbReference type="SUPFAM" id="SSF53067">
    <property type="entry name" value="Actin-like ATPase domain"/>
    <property type="match status" value="2"/>
</dbReference>
<evidence type="ECO:0000256" key="10">
    <source>
        <dbReference type="RuleBase" id="RU003322"/>
    </source>
</evidence>
<keyword evidence="7 9" id="KW-0346">Stress response</keyword>
<dbReference type="NCBIfam" id="NF003520">
    <property type="entry name" value="PRK05183.1"/>
    <property type="match status" value="1"/>
</dbReference>
<dbReference type="FunFam" id="2.60.34.10:FF:000014">
    <property type="entry name" value="Chaperone protein DnaK HSP70"/>
    <property type="match status" value="1"/>
</dbReference>
<dbReference type="HAMAP" id="MF_00332">
    <property type="entry name" value="DnaK"/>
    <property type="match status" value="1"/>
</dbReference>
<keyword evidence="5 9" id="KW-0547">Nucleotide-binding</keyword>
<evidence type="ECO:0000256" key="1">
    <source>
        <dbReference type="ARBA" id="ARBA00002290"/>
    </source>
</evidence>
<dbReference type="PROSITE" id="PS00329">
    <property type="entry name" value="HSP70_2"/>
    <property type="match status" value="1"/>
</dbReference>
<dbReference type="OrthoDB" id="9766019at2"/>
<dbReference type="FunFam" id="1.20.1270.10:FF:000001">
    <property type="entry name" value="Molecular chaperone DnaK"/>
    <property type="match status" value="1"/>
</dbReference>
<comment type="function">
    <text evidence="1 9">Acts as a chaperone.</text>
</comment>
<dbReference type="Proteomes" id="UP000016568">
    <property type="component" value="Unassembled WGS sequence"/>
</dbReference>
<keyword evidence="11" id="KW-0175">Coiled coil</keyword>
<dbReference type="Gene3D" id="3.90.640.10">
    <property type="entry name" value="Actin, Chain A, domain 4"/>
    <property type="match status" value="1"/>
</dbReference>
<dbReference type="GO" id="GO:0005737">
    <property type="term" value="C:cytoplasm"/>
    <property type="evidence" value="ECO:0007669"/>
    <property type="project" value="UniProtKB-ARBA"/>
</dbReference>
<dbReference type="RefSeq" id="WP_021690479.1">
    <property type="nucleotide sequence ID" value="NZ_BASZ01000006.1"/>
</dbReference>
<evidence type="ECO:0000256" key="4">
    <source>
        <dbReference type="ARBA" id="ARBA00022553"/>
    </source>
</evidence>
<keyword evidence="8 9" id="KW-0143">Chaperone</keyword>
<reference evidence="13 14" key="1">
    <citation type="submission" date="2013-09" db="EMBL/GenBank/DDBJ databases">
        <title>Whole genome shotgun sequence of Novosphingobium tardaugens NBRC 16725.</title>
        <authorList>
            <person name="Isaki S."/>
            <person name="Hosoyama A."/>
            <person name="Tsuchikane K."/>
            <person name="Katsumata H."/>
            <person name="Ando Y."/>
            <person name="Yamazaki S."/>
            <person name="Fujita N."/>
        </authorList>
    </citation>
    <scope>NUCLEOTIDE SEQUENCE [LARGE SCALE GENOMIC DNA]</scope>
    <source>
        <strain evidence="13 14">NBRC 16725</strain>
    </source>
</reference>
<evidence type="ECO:0000256" key="9">
    <source>
        <dbReference type="HAMAP-Rule" id="MF_00332"/>
    </source>
</evidence>
<dbReference type="NCBIfam" id="NF001413">
    <property type="entry name" value="PRK00290.1"/>
    <property type="match status" value="1"/>
</dbReference>
<dbReference type="InterPro" id="IPR029047">
    <property type="entry name" value="HSP70_peptide-bd_sf"/>
</dbReference>
<comment type="induction">
    <text evidence="9">By stress conditions e.g. heat shock.</text>
</comment>
<evidence type="ECO:0000256" key="12">
    <source>
        <dbReference type="SAM" id="MobiDB-lite"/>
    </source>
</evidence>
<dbReference type="PROSITE" id="PS00297">
    <property type="entry name" value="HSP70_1"/>
    <property type="match status" value="1"/>
</dbReference>
<evidence type="ECO:0000256" key="3">
    <source>
        <dbReference type="ARBA" id="ARBA00014415"/>
    </source>
</evidence>
<keyword evidence="6 9" id="KW-0067">ATP-binding</keyword>
<feature type="compositionally biased region" description="Basic and acidic residues" evidence="12">
    <location>
        <begin position="520"/>
        <end position="533"/>
    </location>
</feature>
<dbReference type="Gene3D" id="3.30.420.40">
    <property type="match status" value="2"/>
</dbReference>
<evidence type="ECO:0000256" key="7">
    <source>
        <dbReference type="ARBA" id="ARBA00023016"/>
    </source>
</evidence>
<evidence type="ECO:0000313" key="14">
    <source>
        <dbReference type="Proteomes" id="UP000016568"/>
    </source>
</evidence>
<dbReference type="FunFam" id="3.30.420.40:FF:000020">
    <property type="entry name" value="Chaperone protein HscA homolog"/>
    <property type="match status" value="1"/>
</dbReference>
<dbReference type="CDD" id="cd11733">
    <property type="entry name" value="ASKHA_NBD_HSP70_HSPA9"/>
    <property type="match status" value="1"/>
</dbReference>
<accession>U2ZW22</accession>
<keyword evidence="4 9" id="KW-0597">Phosphoprotein</keyword>
<dbReference type="GO" id="GO:0051082">
    <property type="term" value="F:unfolded protein binding"/>
    <property type="evidence" value="ECO:0007669"/>
    <property type="project" value="InterPro"/>
</dbReference>
<feature type="compositionally biased region" description="Basic and acidic residues" evidence="12">
    <location>
        <begin position="544"/>
        <end position="554"/>
    </location>
</feature>
<dbReference type="AlphaFoldDB" id="U2ZW22"/>
<evidence type="ECO:0000256" key="11">
    <source>
        <dbReference type="SAM" id="Coils"/>
    </source>
</evidence>
<organism evidence="13 14">
    <name type="scientific">Caenibius tardaugens NBRC 16725</name>
    <dbReference type="NCBI Taxonomy" id="1219035"/>
    <lineage>
        <taxon>Bacteria</taxon>
        <taxon>Pseudomonadati</taxon>
        <taxon>Pseudomonadota</taxon>
        <taxon>Alphaproteobacteria</taxon>
        <taxon>Sphingomonadales</taxon>
        <taxon>Erythrobacteraceae</taxon>
        <taxon>Caenibius</taxon>
    </lineage>
</organism>
<keyword evidence="14" id="KW-1185">Reference proteome</keyword>
<dbReference type="FunFam" id="3.90.640.10:FF:000003">
    <property type="entry name" value="Molecular chaperone DnaK"/>
    <property type="match status" value="1"/>
</dbReference>
<protein>
    <recommendedName>
        <fullName evidence="3 9">Chaperone protein DnaK</fullName>
    </recommendedName>
    <alternativeName>
        <fullName evidence="9">HSP70</fullName>
    </alternativeName>
    <alternativeName>
        <fullName evidence="9">Heat shock 70 kDa protein</fullName>
    </alternativeName>
    <alternativeName>
        <fullName evidence="9">Heat shock protein 70</fullName>
    </alternativeName>
</protein>
<feature type="compositionally biased region" description="Acidic residues" evidence="12">
    <location>
        <begin position="619"/>
        <end position="638"/>
    </location>
</feature>
<dbReference type="PROSITE" id="PS01036">
    <property type="entry name" value="HSP70_3"/>
    <property type="match status" value="1"/>
</dbReference>
<dbReference type="FunFam" id="3.30.420.40:FF:000004">
    <property type="entry name" value="Molecular chaperone DnaK"/>
    <property type="match status" value="1"/>
</dbReference>
<feature type="modified residue" description="Phosphothreonine; by autocatalysis" evidence="9">
    <location>
        <position position="198"/>
    </location>
</feature>
<dbReference type="KEGG" id="ntd:EGO55_19335"/>
<dbReference type="SUPFAM" id="SSF100934">
    <property type="entry name" value="Heat shock protein 70kD (HSP70), C-terminal subdomain"/>
    <property type="match status" value="1"/>
</dbReference>
<dbReference type="FunFam" id="3.30.30.30:FF:000003">
    <property type="entry name" value="Heat shock protein 9"/>
    <property type="match status" value="1"/>
</dbReference>
<comment type="similarity">
    <text evidence="2 9 10">Belongs to the heat shock protein 70 family.</text>
</comment>
<dbReference type="GO" id="GO:0005524">
    <property type="term" value="F:ATP binding"/>
    <property type="evidence" value="ECO:0007669"/>
    <property type="project" value="UniProtKB-UniRule"/>
</dbReference>
<dbReference type="InterPro" id="IPR043129">
    <property type="entry name" value="ATPase_NBD"/>
</dbReference>
<evidence type="ECO:0000256" key="6">
    <source>
        <dbReference type="ARBA" id="ARBA00022840"/>
    </source>
</evidence>
<feature type="region of interest" description="Disordered" evidence="12">
    <location>
        <begin position="520"/>
        <end position="554"/>
    </location>
</feature>
<comment type="caution">
    <text evidence="13">The sequence shown here is derived from an EMBL/GenBank/DDBJ whole genome shotgun (WGS) entry which is preliminary data.</text>
</comment>
<dbReference type="PRINTS" id="PR00301">
    <property type="entry name" value="HEATSHOCK70"/>
</dbReference>
<dbReference type="InterPro" id="IPR013126">
    <property type="entry name" value="Hsp_70_fam"/>
</dbReference>
<dbReference type="Gene3D" id="2.60.34.10">
    <property type="entry name" value="Substrate Binding Domain Of DNAk, Chain A, domain 1"/>
    <property type="match status" value="1"/>
</dbReference>
<name>U2ZW22_9SPHN</name>
<dbReference type="InterPro" id="IPR018181">
    <property type="entry name" value="Heat_shock_70_CS"/>
</dbReference>